<dbReference type="AlphaFoldDB" id="D5KY06"/>
<organism evidence="2">
    <name type="scientific">Tremella fuciformis</name>
    <dbReference type="NCBI Taxonomy" id="64657"/>
    <lineage>
        <taxon>Eukaryota</taxon>
        <taxon>Fungi</taxon>
        <taxon>Dikarya</taxon>
        <taxon>Basidiomycota</taxon>
        <taxon>Agaricomycotina</taxon>
        <taxon>Tremellomycetes</taxon>
        <taxon>Tremellales</taxon>
        <taxon>Tremellaceae</taxon>
        <taxon>Tremella</taxon>
    </lineage>
</organism>
<proteinExistence type="evidence at transcript level"/>
<evidence type="ECO:0000313" key="2">
    <source>
        <dbReference type="EMBL" id="ADE10051.1"/>
    </source>
</evidence>
<feature type="domain" description="Tet-like 2OG-Fe(II) oxygenase" evidence="1">
    <location>
        <begin position="12"/>
        <end position="97"/>
    </location>
</feature>
<reference evidence="2" key="1">
    <citation type="submission" date="2010-02" db="EMBL/GenBank/DDBJ databases">
        <authorList>
            <person name="Xie B."/>
            <person name="Huang X."/>
            <person name="Deng Y."/>
        </authorList>
    </citation>
    <scope>NUCLEOTIDE SEQUENCE</scope>
</reference>
<dbReference type="InterPro" id="IPR046798">
    <property type="entry name" value="2OG-FeII_Oxy_6"/>
</dbReference>
<evidence type="ECO:0000259" key="1">
    <source>
        <dbReference type="Pfam" id="PF20515"/>
    </source>
</evidence>
<accession>D5KY06</accession>
<dbReference type="Pfam" id="PF20515">
    <property type="entry name" value="2OG-FeII_Oxy_6"/>
    <property type="match status" value="1"/>
</dbReference>
<sequence>MGLNGEIMAGPNSLTVTRDGFSNVHHVDRDASSWAFGIFWSGTTKEGKFTGEVCQVDEVLQGGEFWWAEYGVAVASAPDGQYAELAWRAMRDYHGTLACSLVDGGVWRDAKANRKVDDLGCRAPRRTRFRQRFRMGLGILKPGHAGRFLGVLCGVTGATRPGSRRSTSSSV</sequence>
<protein>
    <recommendedName>
        <fullName evidence="1">Tet-like 2OG-Fe(II) oxygenase domain-containing protein</fullName>
    </recommendedName>
</protein>
<dbReference type="EMBL" id="GU723606">
    <property type="protein sequence ID" value="ADE10051.1"/>
    <property type="molecule type" value="mRNA"/>
</dbReference>
<name>D5KY06_9TREE</name>